<dbReference type="SUPFAM" id="SSF81822">
    <property type="entry name" value="RuBisCo LSMT C-terminal, substrate-binding domain"/>
    <property type="match status" value="1"/>
</dbReference>
<evidence type="ECO:0000256" key="1">
    <source>
        <dbReference type="ARBA" id="ARBA00022603"/>
    </source>
</evidence>
<name>A0A8T1PS14_CARIL</name>
<reference evidence="5" key="1">
    <citation type="submission" date="2020-12" db="EMBL/GenBank/DDBJ databases">
        <title>WGS assembly of Carya illinoinensis cv. Pawnee.</title>
        <authorList>
            <person name="Platts A."/>
            <person name="Shu S."/>
            <person name="Wright S."/>
            <person name="Barry K."/>
            <person name="Edger P."/>
            <person name="Pires J.C."/>
            <person name="Schmutz J."/>
        </authorList>
    </citation>
    <scope>NUCLEOTIDE SEQUENCE</scope>
    <source>
        <tissue evidence="5">Leaf</tissue>
    </source>
</reference>
<evidence type="ECO:0000256" key="3">
    <source>
        <dbReference type="ARBA" id="ARBA00022691"/>
    </source>
</evidence>
<gene>
    <name evidence="5" type="ORF">CIPAW_07G071800</name>
</gene>
<protein>
    <recommendedName>
        <fullName evidence="7">SET domain-containing protein</fullName>
    </recommendedName>
</protein>
<keyword evidence="6" id="KW-1185">Reference proteome</keyword>
<dbReference type="OrthoDB" id="441812at2759"/>
<sequence>MVTPFSISSSSPFLSPTKSLRSSSSVKVTKAPPLHFLHSKRLLSVSVTSSVQKSDTDSPPLPPKVETFWQWLRDEGVVSAKAQARPAVVPEGLGLVAQRDLSRNEVVLEVPKRFWINPDAVAASEIGTLCSELKPWVSVALFLIREKLKNDSPLRYYVDILPEYTHSTIYWSEEELAELQGTQLLSTTLSVKEYVRNEFRKVEEEIISPHKKLFPCPITLDEFFWAFGILRSRAFSHMRGQNLVLIPLADLINHSPSITTEDHVWEIKGAAAFFSRDSLFSLRTPVSVKAGEQDEKLKEANLDTRLEIAIGIREGEKKVLLQIDEIFHVRESELDQLEYYQERRLKDLGLCGEQGEIIFWEPK</sequence>
<keyword evidence="2" id="KW-0808">Transferase</keyword>
<feature type="region of interest" description="Disordered" evidence="4">
    <location>
        <begin position="1"/>
        <end position="25"/>
    </location>
</feature>
<dbReference type="AlphaFoldDB" id="A0A8T1PS14"/>
<dbReference type="EMBL" id="CM031815">
    <property type="protein sequence ID" value="KAG6647329.1"/>
    <property type="molecule type" value="Genomic_DNA"/>
</dbReference>
<evidence type="ECO:0000256" key="4">
    <source>
        <dbReference type="SAM" id="MobiDB-lite"/>
    </source>
</evidence>
<dbReference type="GO" id="GO:0032259">
    <property type="term" value="P:methylation"/>
    <property type="evidence" value="ECO:0007669"/>
    <property type="project" value="UniProtKB-KW"/>
</dbReference>
<keyword evidence="1" id="KW-0489">Methyltransferase</keyword>
<evidence type="ECO:0008006" key="7">
    <source>
        <dbReference type="Google" id="ProtNLM"/>
    </source>
</evidence>
<dbReference type="Gene3D" id="3.90.1410.10">
    <property type="entry name" value="set domain protein methyltransferase, domain 1"/>
    <property type="match status" value="1"/>
</dbReference>
<dbReference type="InterPro" id="IPR044431">
    <property type="entry name" value="SET_RBCMT"/>
</dbReference>
<dbReference type="CDD" id="cd19179">
    <property type="entry name" value="SET_RBCMT"/>
    <property type="match status" value="1"/>
</dbReference>
<dbReference type="PANTHER" id="PTHR13271">
    <property type="entry name" value="UNCHARACTERIZED PUTATIVE METHYLTRANSFERASE"/>
    <property type="match status" value="1"/>
</dbReference>
<accession>A0A8T1PS14</accession>
<evidence type="ECO:0000313" key="5">
    <source>
        <dbReference type="EMBL" id="KAG6647329.1"/>
    </source>
</evidence>
<dbReference type="GO" id="GO:0016279">
    <property type="term" value="F:protein-lysine N-methyltransferase activity"/>
    <property type="evidence" value="ECO:0007669"/>
    <property type="project" value="InterPro"/>
</dbReference>
<keyword evidence="3" id="KW-0949">S-adenosyl-L-methionine</keyword>
<proteinExistence type="predicted"/>
<evidence type="ECO:0000313" key="6">
    <source>
        <dbReference type="Proteomes" id="UP000811609"/>
    </source>
</evidence>
<evidence type="ECO:0000256" key="2">
    <source>
        <dbReference type="ARBA" id="ARBA00022679"/>
    </source>
</evidence>
<organism evidence="5 6">
    <name type="scientific">Carya illinoinensis</name>
    <name type="common">Pecan</name>
    <dbReference type="NCBI Taxonomy" id="32201"/>
    <lineage>
        <taxon>Eukaryota</taxon>
        <taxon>Viridiplantae</taxon>
        <taxon>Streptophyta</taxon>
        <taxon>Embryophyta</taxon>
        <taxon>Tracheophyta</taxon>
        <taxon>Spermatophyta</taxon>
        <taxon>Magnoliopsida</taxon>
        <taxon>eudicotyledons</taxon>
        <taxon>Gunneridae</taxon>
        <taxon>Pentapetalae</taxon>
        <taxon>rosids</taxon>
        <taxon>fabids</taxon>
        <taxon>Fagales</taxon>
        <taxon>Juglandaceae</taxon>
        <taxon>Carya</taxon>
    </lineage>
</organism>
<dbReference type="PANTHER" id="PTHR13271:SF113">
    <property type="entry name" value="[FRUCTOSE-BISPHOSPHATE ALDOLASE]-LYSINE N-METHYLTRANSFERASE, CHLOROPLASTIC"/>
    <property type="match status" value="1"/>
</dbReference>
<dbReference type="FunFam" id="3.90.1410.10:FF:000005">
    <property type="entry name" value="Ribulose-1,5 bisphosphate carboxylase/oxygenase large subunit N-methyltransferase, chloroplastic"/>
    <property type="match status" value="1"/>
</dbReference>
<dbReference type="Proteomes" id="UP000811609">
    <property type="component" value="Chromosome 7"/>
</dbReference>
<dbReference type="InterPro" id="IPR050600">
    <property type="entry name" value="SETD3_SETD6_MTase"/>
</dbReference>
<dbReference type="SUPFAM" id="SSF82199">
    <property type="entry name" value="SET domain"/>
    <property type="match status" value="1"/>
</dbReference>
<dbReference type="InterPro" id="IPR036464">
    <property type="entry name" value="Rubisco_LSMT_subst-bd_sf"/>
</dbReference>
<dbReference type="InterPro" id="IPR046341">
    <property type="entry name" value="SET_dom_sf"/>
</dbReference>
<comment type="caution">
    <text evidence="5">The sequence shown here is derived from an EMBL/GenBank/DDBJ whole genome shotgun (WGS) entry which is preliminary data.</text>
</comment>